<dbReference type="Proteomes" id="UP001608902">
    <property type="component" value="Unassembled WGS sequence"/>
</dbReference>
<dbReference type="Pfam" id="PF04124">
    <property type="entry name" value="Dor1"/>
    <property type="match status" value="1"/>
</dbReference>
<evidence type="ECO:0000313" key="1">
    <source>
        <dbReference type="EMBL" id="MFH4980148.1"/>
    </source>
</evidence>
<reference evidence="1 2" key="1">
    <citation type="submission" date="2024-08" db="EMBL/GenBank/DDBJ databases">
        <title>Gnathostoma spinigerum genome.</title>
        <authorList>
            <person name="Gonzalez-Bertolin B."/>
            <person name="Monzon S."/>
            <person name="Zaballos A."/>
            <person name="Jimenez P."/>
            <person name="Dekumyoy P."/>
            <person name="Varona S."/>
            <person name="Cuesta I."/>
            <person name="Sumanam S."/>
            <person name="Adisakwattana P."/>
            <person name="Gasser R.B."/>
            <person name="Hernandez-Gonzalez A."/>
            <person name="Young N.D."/>
            <person name="Perteguer M.J."/>
        </authorList>
    </citation>
    <scope>NUCLEOTIDE SEQUENCE [LARGE SCALE GENOMIC DNA]</scope>
    <source>
        <strain evidence="1">AL3</strain>
        <tissue evidence="1">Liver</tissue>
    </source>
</reference>
<dbReference type="InterPro" id="IPR007255">
    <property type="entry name" value="COG8"/>
</dbReference>
<dbReference type="EMBL" id="JBGFUD010005142">
    <property type="protein sequence ID" value="MFH4980148.1"/>
    <property type="molecule type" value="Genomic_DNA"/>
</dbReference>
<dbReference type="AlphaFoldDB" id="A0ABD6EJS8"/>
<protein>
    <submittedName>
        <fullName evidence="1">Uncharacterized protein</fullName>
    </submittedName>
</protein>
<organism evidence="1 2">
    <name type="scientific">Gnathostoma spinigerum</name>
    <dbReference type="NCBI Taxonomy" id="75299"/>
    <lineage>
        <taxon>Eukaryota</taxon>
        <taxon>Metazoa</taxon>
        <taxon>Ecdysozoa</taxon>
        <taxon>Nematoda</taxon>
        <taxon>Chromadorea</taxon>
        <taxon>Rhabditida</taxon>
        <taxon>Spirurina</taxon>
        <taxon>Gnathostomatomorpha</taxon>
        <taxon>Gnathostomatoidea</taxon>
        <taxon>Gnathostomatidae</taxon>
        <taxon>Gnathostoma</taxon>
    </lineage>
</organism>
<accession>A0ABD6EJS8</accession>
<evidence type="ECO:0000313" key="2">
    <source>
        <dbReference type="Proteomes" id="UP001608902"/>
    </source>
</evidence>
<proteinExistence type="predicted"/>
<sequence>MSLEYGIDICSKTIQELRHEKQTTASQLLDLQRKISDLAYGNYRTYADAGSTTEHCRRMYGEANELVNDIREDLVCLQSSLKGFELSTGKTDEGLKYLKAAEMKDSPVWDILTLPTVGFLAESHFS</sequence>
<keyword evidence="2" id="KW-1185">Reference proteome</keyword>
<gene>
    <name evidence="1" type="ORF">AB6A40_006857</name>
</gene>
<comment type="caution">
    <text evidence="1">The sequence shown here is derived from an EMBL/GenBank/DDBJ whole genome shotgun (WGS) entry which is preliminary data.</text>
</comment>
<name>A0ABD6EJS8_9BILA</name>